<evidence type="ECO:0000256" key="2">
    <source>
        <dbReference type="ARBA" id="ARBA00022448"/>
    </source>
</evidence>
<feature type="domain" description="Sec39" evidence="5">
    <location>
        <begin position="11"/>
        <end position="186"/>
    </location>
</feature>
<comment type="caution">
    <text evidence="6">The sequence shown here is derived from an EMBL/GenBank/DDBJ whole genome shotgun (WGS) entry which is preliminary data.</text>
</comment>
<evidence type="ECO:0000313" key="7">
    <source>
        <dbReference type="Proteomes" id="UP001305414"/>
    </source>
</evidence>
<sequence>MAASLSPPRVLLLAVHFATKSDVRSLTALVAHYPHVLRPELILRVLLTCLPETLRSAEYVGLIERIETGDLYSEPDLSIQFDSSSIHDITDAEAVKKTRRLRLIPLTWEHAPASALQDPISLFLLRRAHRVDQEAGLLTQLPDLIVPFLQHAPCIRTWTISVLLPLLRRNYEYYPHKPIPHTLRIF</sequence>
<evidence type="ECO:0000256" key="3">
    <source>
        <dbReference type="ARBA" id="ARBA00022824"/>
    </source>
</evidence>
<dbReference type="GO" id="GO:0005783">
    <property type="term" value="C:endoplasmic reticulum"/>
    <property type="evidence" value="ECO:0007669"/>
    <property type="project" value="UniProtKB-SubCell"/>
</dbReference>
<accession>A0AAN7UFZ6</accession>
<dbReference type="EMBL" id="JAWHQM010000005">
    <property type="protein sequence ID" value="KAK5627267.1"/>
    <property type="molecule type" value="Genomic_DNA"/>
</dbReference>
<dbReference type="PANTHER" id="PTHR40787">
    <property type="entry name" value="SECRETED PROTEIN"/>
    <property type="match status" value="1"/>
</dbReference>
<dbReference type="GO" id="GO:0006890">
    <property type="term" value="P:retrograde vesicle-mediated transport, Golgi to endoplasmic reticulum"/>
    <property type="evidence" value="ECO:0007669"/>
    <property type="project" value="InterPro"/>
</dbReference>
<name>A0AAN7UFZ6_9PEZI</name>
<organism evidence="6 7">
    <name type="scientific">Xylaria bambusicola</name>
    <dbReference type="NCBI Taxonomy" id="326684"/>
    <lineage>
        <taxon>Eukaryota</taxon>
        <taxon>Fungi</taxon>
        <taxon>Dikarya</taxon>
        <taxon>Ascomycota</taxon>
        <taxon>Pezizomycotina</taxon>
        <taxon>Sordariomycetes</taxon>
        <taxon>Xylariomycetidae</taxon>
        <taxon>Xylariales</taxon>
        <taxon>Xylariaceae</taxon>
        <taxon>Xylaria</taxon>
    </lineage>
</organism>
<dbReference type="AlphaFoldDB" id="A0AAN7UFZ6"/>
<protein>
    <recommendedName>
        <fullName evidence="5">Sec39 domain-containing protein</fullName>
    </recommendedName>
</protein>
<evidence type="ECO:0000313" key="6">
    <source>
        <dbReference type="EMBL" id="KAK5627267.1"/>
    </source>
</evidence>
<dbReference type="Proteomes" id="UP001305414">
    <property type="component" value="Unassembled WGS sequence"/>
</dbReference>
<comment type="subcellular location">
    <subcellularLocation>
        <location evidence="1">Endoplasmic reticulum</location>
    </subcellularLocation>
</comment>
<dbReference type="GO" id="GO:0015031">
    <property type="term" value="P:protein transport"/>
    <property type="evidence" value="ECO:0007669"/>
    <property type="project" value="UniProtKB-KW"/>
</dbReference>
<reference evidence="6 7" key="1">
    <citation type="submission" date="2023-10" db="EMBL/GenBank/DDBJ databases">
        <title>Draft genome sequence of Xylaria bambusicola isolate GMP-LS, the root and basal stem rot pathogen of sugarcane in Indonesia.</title>
        <authorList>
            <person name="Selvaraj P."/>
            <person name="Muralishankar V."/>
            <person name="Muruganantham S."/>
            <person name="Sp S."/>
            <person name="Haryani S."/>
            <person name="Lau K.J.X."/>
            <person name="Naqvi N.I."/>
        </authorList>
    </citation>
    <scope>NUCLEOTIDE SEQUENCE [LARGE SCALE GENOMIC DNA]</scope>
    <source>
        <strain evidence="6">GMP-LS</strain>
    </source>
</reference>
<evidence type="ECO:0000256" key="4">
    <source>
        <dbReference type="ARBA" id="ARBA00022927"/>
    </source>
</evidence>
<gene>
    <name evidence="6" type="ORF">RRF57_002982</name>
</gene>
<evidence type="ECO:0000256" key="1">
    <source>
        <dbReference type="ARBA" id="ARBA00004240"/>
    </source>
</evidence>
<keyword evidence="3" id="KW-0256">Endoplasmic reticulum</keyword>
<keyword evidence="4" id="KW-0653">Protein transport</keyword>
<keyword evidence="2" id="KW-0813">Transport</keyword>
<keyword evidence="7" id="KW-1185">Reference proteome</keyword>
<dbReference type="InterPro" id="IPR013244">
    <property type="entry name" value="Sec39_domain"/>
</dbReference>
<dbReference type="PANTHER" id="PTHR40787:SF3">
    <property type="entry name" value="PROTEIN TRANSPORT PROTEIN SEC39"/>
    <property type="match status" value="1"/>
</dbReference>
<dbReference type="Pfam" id="PF08314">
    <property type="entry name" value="Sec39"/>
    <property type="match status" value="1"/>
</dbReference>
<proteinExistence type="predicted"/>
<evidence type="ECO:0000259" key="5">
    <source>
        <dbReference type="Pfam" id="PF08314"/>
    </source>
</evidence>